<sequence length="171" mass="19256">MQKKSVLNRYLYMTVGMLLYLIIHEGFHLLQAYYLGIFEGIRFIGILGVEIQITEPLTIGGLTLASFSGLSSLATMIIGYLLYLHMPKILGLENRTIKSMLYFVTFIFMLVDPVYISLLSLGFGGDINGISQGLGISHMVIRIFYGVIFVINLVIIVKKVYPAYVNDFNKQ</sequence>
<dbReference type="Proteomes" id="UP000287296">
    <property type="component" value="Unassembled WGS sequence"/>
</dbReference>
<feature type="transmembrane region" description="Helical" evidence="1">
    <location>
        <begin position="101"/>
        <end position="123"/>
    </location>
</feature>
<dbReference type="AlphaFoldDB" id="A0A429XE64"/>
<protein>
    <submittedName>
        <fullName evidence="2">Uncharacterized protein</fullName>
    </submittedName>
</protein>
<feature type="transmembrane region" description="Helical" evidence="1">
    <location>
        <begin position="6"/>
        <end position="23"/>
    </location>
</feature>
<feature type="transmembrane region" description="Helical" evidence="1">
    <location>
        <begin position="59"/>
        <end position="81"/>
    </location>
</feature>
<keyword evidence="1" id="KW-0812">Transmembrane</keyword>
<dbReference type="RefSeq" id="WP_120115737.1">
    <property type="nucleotide sequence ID" value="NZ_DAMDJW010000099.1"/>
</dbReference>
<reference evidence="2 3" key="1">
    <citation type="submission" date="2018-12" db="EMBL/GenBank/DDBJ databases">
        <authorList>
            <person name="Sun L."/>
            <person name="Chen Z."/>
        </authorList>
    </citation>
    <scope>NUCLEOTIDE SEQUENCE [LARGE SCALE GENOMIC DNA]</scope>
    <source>
        <strain evidence="2 3">LMG 29736</strain>
    </source>
</reference>
<name>A0A429XE64_SIMTE</name>
<gene>
    <name evidence="2" type="ORF">D5F11_001975</name>
</gene>
<keyword evidence="1" id="KW-1133">Transmembrane helix</keyword>
<evidence type="ECO:0000256" key="1">
    <source>
        <dbReference type="SAM" id="Phobius"/>
    </source>
</evidence>
<dbReference type="OrthoDB" id="1912846at2"/>
<comment type="caution">
    <text evidence="2">The sequence shown here is derived from an EMBL/GenBank/DDBJ whole genome shotgun (WGS) entry which is preliminary data.</text>
</comment>
<organism evidence="2 3">
    <name type="scientific">Siminovitchia terrae</name>
    <name type="common">Bacillus terrae</name>
    <dbReference type="NCBI Taxonomy" id="1914933"/>
    <lineage>
        <taxon>Bacteria</taxon>
        <taxon>Bacillati</taxon>
        <taxon>Bacillota</taxon>
        <taxon>Bacilli</taxon>
        <taxon>Bacillales</taxon>
        <taxon>Bacillaceae</taxon>
        <taxon>Siminovitchia</taxon>
    </lineage>
</organism>
<accession>A0A429XE64</accession>
<evidence type="ECO:0000313" key="2">
    <source>
        <dbReference type="EMBL" id="RST61669.1"/>
    </source>
</evidence>
<keyword evidence="1" id="KW-0472">Membrane</keyword>
<feature type="transmembrane region" description="Helical" evidence="1">
    <location>
        <begin position="143"/>
        <end position="161"/>
    </location>
</feature>
<dbReference type="EMBL" id="QYTW02000001">
    <property type="protein sequence ID" value="RST61669.1"/>
    <property type="molecule type" value="Genomic_DNA"/>
</dbReference>
<evidence type="ECO:0000313" key="3">
    <source>
        <dbReference type="Proteomes" id="UP000287296"/>
    </source>
</evidence>
<proteinExistence type="predicted"/>